<dbReference type="OrthoDB" id="8456470at2"/>
<dbReference type="RefSeq" id="WP_060717691.1">
    <property type="nucleotide sequence ID" value="NZ_JAALYE010000010.1"/>
</dbReference>
<gene>
    <name evidence="1" type="ORF">DXT89_15520</name>
</gene>
<reference evidence="1 2" key="1">
    <citation type="submission" date="2018-08" db="EMBL/GenBank/DDBJ databases">
        <title>Genome sequencing of Agrobacterium vitis strain ICMP 10754.</title>
        <authorList>
            <person name="Visnovsky S.B."/>
            <person name="Pitman A.R."/>
        </authorList>
    </citation>
    <scope>NUCLEOTIDE SEQUENCE [LARGE SCALE GENOMIC DNA]</scope>
    <source>
        <strain evidence="1 2">ICMP 10754</strain>
    </source>
</reference>
<dbReference type="Proteomes" id="UP000436911">
    <property type="component" value="Unassembled WGS sequence"/>
</dbReference>
<dbReference type="EMBL" id="QUSG01000008">
    <property type="protein sequence ID" value="KAA3525957.1"/>
    <property type="molecule type" value="Genomic_DNA"/>
</dbReference>
<proteinExistence type="predicted"/>
<evidence type="ECO:0000313" key="2">
    <source>
        <dbReference type="Proteomes" id="UP000436911"/>
    </source>
</evidence>
<evidence type="ECO:0000313" key="1">
    <source>
        <dbReference type="EMBL" id="KAA3525957.1"/>
    </source>
</evidence>
<dbReference type="AlphaFoldDB" id="A0A7J4X2N5"/>
<protein>
    <submittedName>
        <fullName evidence="1">Uncharacterized protein</fullName>
    </submittedName>
</protein>
<sequence length="248" mass="27213">MVKISDAIAANHKMFVAAYSKAIDDNIKDLSGNAVLTESYARIAAVNAVKVDLIDQNMTLDAAHFFYEAHNDAVLSHVNASFGCWRPALQALRSFMENTLSAIYYADHPIELEKWKNGKFSIPPKELRAYVIEHPKVQDLALHLDLKSLLDGEYSTLSKAVHASNSLFRMTSADGKTSITKPNQADLGKWSARERETISLCMTIVASVMCHHLEGAKLPQLRDALGIAVGAPFRAALKAHCKISIPAP</sequence>
<comment type="caution">
    <text evidence="1">The sequence shown here is derived from an EMBL/GenBank/DDBJ whole genome shotgun (WGS) entry which is preliminary data.</text>
</comment>
<accession>A0A7J4X2N5</accession>
<organism evidence="1 2">
    <name type="scientific">Agrobacterium vitis</name>
    <name type="common">Rhizobium vitis</name>
    <dbReference type="NCBI Taxonomy" id="373"/>
    <lineage>
        <taxon>Bacteria</taxon>
        <taxon>Pseudomonadati</taxon>
        <taxon>Pseudomonadota</taxon>
        <taxon>Alphaproteobacteria</taxon>
        <taxon>Hyphomicrobiales</taxon>
        <taxon>Rhizobiaceae</taxon>
        <taxon>Rhizobium/Agrobacterium group</taxon>
        <taxon>Agrobacterium</taxon>
    </lineage>
</organism>
<dbReference type="GeneID" id="60684835"/>
<name>A0A7J4X2N5_AGRVI</name>